<reference evidence="2" key="3">
    <citation type="submission" date="2022-06" db="UniProtKB">
        <authorList>
            <consortium name="EnsemblPlants"/>
        </authorList>
    </citation>
    <scope>IDENTIFICATION</scope>
</reference>
<sequence>MGSSAADIDHLPEGPSHGCIGEIVVGYAVSLHAAGLWRRELCNHVEAAHVGEVQAVAINRASLTARWRRELCHHVEAAHVGEVQAVALLQPHHELQVPHHVLHGRPVGAALRQAPGHRLAVLPQRRRPRRGGDAPVHDLLQLAPALPVQPPLHQVRHGLRQPRVDDGPRADGLQQHDAQRVHVGLGRQLPRPAVLRVDVPEAALHRRADVRLVQHRPGLGQPEVGHLAREVAVQQDVGRLDVAVDHRLVHGRVQVKEAPRRAGARLQPLRPAQRRRAAAAVQPAPQRAALHVLVQQDHLLPLVAVSDERHKVAVAQPGQQLDLRAELPRALPRLRARALHGDLSAVLEHGAVHLAEPSLSDDQAVVEVARRVLQHGERETVARHHRGGSPGAGSRNVTGSSEA</sequence>
<reference evidence="2" key="2">
    <citation type="submission" date="2018-03" db="EMBL/GenBank/DDBJ databases">
        <title>The Triticum urartu genome reveals the dynamic nature of wheat genome evolution.</title>
        <authorList>
            <person name="Ling H."/>
            <person name="Ma B."/>
            <person name="Shi X."/>
            <person name="Liu H."/>
            <person name="Dong L."/>
            <person name="Sun H."/>
            <person name="Cao Y."/>
            <person name="Gao Q."/>
            <person name="Zheng S."/>
            <person name="Li Y."/>
            <person name="Yu Y."/>
            <person name="Du H."/>
            <person name="Qi M."/>
            <person name="Li Y."/>
            <person name="Yu H."/>
            <person name="Cui Y."/>
            <person name="Wang N."/>
            <person name="Chen C."/>
            <person name="Wu H."/>
            <person name="Zhao Y."/>
            <person name="Zhang J."/>
            <person name="Li Y."/>
            <person name="Zhou W."/>
            <person name="Zhang B."/>
            <person name="Hu W."/>
            <person name="Eijk M."/>
            <person name="Tang J."/>
            <person name="Witsenboer H."/>
            <person name="Zhao S."/>
            <person name="Li Z."/>
            <person name="Zhang A."/>
            <person name="Wang D."/>
            <person name="Liang C."/>
        </authorList>
    </citation>
    <scope>NUCLEOTIDE SEQUENCE [LARGE SCALE GENOMIC DNA]</scope>
    <source>
        <strain evidence="2">cv. G1812</strain>
    </source>
</reference>
<evidence type="ECO:0000313" key="3">
    <source>
        <dbReference type="Proteomes" id="UP000015106"/>
    </source>
</evidence>
<protein>
    <submittedName>
        <fullName evidence="2">Uncharacterized protein</fullName>
    </submittedName>
</protein>
<evidence type="ECO:0000256" key="1">
    <source>
        <dbReference type="SAM" id="MobiDB-lite"/>
    </source>
</evidence>
<keyword evidence="3" id="KW-1185">Reference proteome</keyword>
<dbReference type="Proteomes" id="UP000015106">
    <property type="component" value="Chromosome 3"/>
</dbReference>
<proteinExistence type="predicted"/>
<dbReference type="Gramene" id="TuG1812G0300001462.01.T01">
    <property type="protein sequence ID" value="TuG1812G0300001462.01.T01.cds381344"/>
    <property type="gene ID" value="TuG1812G0300001462.01"/>
</dbReference>
<feature type="region of interest" description="Disordered" evidence="1">
    <location>
        <begin position="376"/>
        <end position="403"/>
    </location>
</feature>
<name>A0A8R7PQG6_TRIUA</name>
<dbReference type="AlphaFoldDB" id="A0A8R7PQG6"/>
<accession>A0A8R7PQG6</accession>
<dbReference type="EnsemblPlants" id="TuG1812G0300001462.01.T01">
    <property type="protein sequence ID" value="TuG1812G0300001462.01.T01.cds381344"/>
    <property type="gene ID" value="TuG1812G0300001462.01"/>
</dbReference>
<reference evidence="3" key="1">
    <citation type="journal article" date="2013" name="Nature">
        <title>Draft genome of the wheat A-genome progenitor Triticum urartu.</title>
        <authorList>
            <person name="Ling H.Q."/>
            <person name="Zhao S."/>
            <person name="Liu D."/>
            <person name="Wang J."/>
            <person name="Sun H."/>
            <person name="Zhang C."/>
            <person name="Fan H."/>
            <person name="Li D."/>
            <person name="Dong L."/>
            <person name="Tao Y."/>
            <person name="Gao C."/>
            <person name="Wu H."/>
            <person name="Li Y."/>
            <person name="Cui Y."/>
            <person name="Guo X."/>
            <person name="Zheng S."/>
            <person name="Wang B."/>
            <person name="Yu K."/>
            <person name="Liang Q."/>
            <person name="Yang W."/>
            <person name="Lou X."/>
            <person name="Chen J."/>
            <person name="Feng M."/>
            <person name="Jian J."/>
            <person name="Zhang X."/>
            <person name="Luo G."/>
            <person name="Jiang Y."/>
            <person name="Liu J."/>
            <person name="Wang Z."/>
            <person name="Sha Y."/>
            <person name="Zhang B."/>
            <person name="Wu H."/>
            <person name="Tang D."/>
            <person name="Shen Q."/>
            <person name="Xue P."/>
            <person name="Zou S."/>
            <person name="Wang X."/>
            <person name="Liu X."/>
            <person name="Wang F."/>
            <person name="Yang Y."/>
            <person name="An X."/>
            <person name="Dong Z."/>
            <person name="Zhang K."/>
            <person name="Zhang X."/>
            <person name="Luo M.C."/>
            <person name="Dvorak J."/>
            <person name="Tong Y."/>
            <person name="Wang J."/>
            <person name="Yang H."/>
            <person name="Li Z."/>
            <person name="Wang D."/>
            <person name="Zhang A."/>
            <person name="Wang J."/>
        </authorList>
    </citation>
    <scope>NUCLEOTIDE SEQUENCE</scope>
    <source>
        <strain evidence="3">cv. G1812</strain>
    </source>
</reference>
<evidence type="ECO:0000313" key="2">
    <source>
        <dbReference type="EnsemblPlants" id="TuG1812G0300001462.01.T01.cds381344"/>
    </source>
</evidence>
<organism evidence="2 3">
    <name type="scientific">Triticum urartu</name>
    <name type="common">Red wild einkorn</name>
    <name type="synonym">Crithodium urartu</name>
    <dbReference type="NCBI Taxonomy" id="4572"/>
    <lineage>
        <taxon>Eukaryota</taxon>
        <taxon>Viridiplantae</taxon>
        <taxon>Streptophyta</taxon>
        <taxon>Embryophyta</taxon>
        <taxon>Tracheophyta</taxon>
        <taxon>Spermatophyta</taxon>
        <taxon>Magnoliopsida</taxon>
        <taxon>Liliopsida</taxon>
        <taxon>Poales</taxon>
        <taxon>Poaceae</taxon>
        <taxon>BOP clade</taxon>
        <taxon>Pooideae</taxon>
        <taxon>Triticodae</taxon>
        <taxon>Triticeae</taxon>
        <taxon>Triticinae</taxon>
        <taxon>Triticum</taxon>
    </lineage>
</organism>